<reference evidence="3 4" key="1">
    <citation type="submission" date="2024-08" db="EMBL/GenBank/DDBJ databases">
        <authorList>
            <person name="Cucini C."/>
            <person name="Frati F."/>
        </authorList>
    </citation>
    <scope>NUCLEOTIDE SEQUENCE [LARGE SCALE GENOMIC DNA]</scope>
</reference>
<evidence type="ECO:0000313" key="4">
    <source>
        <dbReference type="Proteomes" id="UP001642540"/>
    </source>
</evidence>
<dbReference type="Proteomes" id="UP001642540">
    <property type="component" value="Unassembled WGS sequence"/>
</dbReference>
<evidence type="ECO:0000313" key="3">
    <source>
        <dbReference type="EMBL" id="CAL8128905.1"/>
    </source>
</evidence>
<evidence type="ECO:0000256" key="2">
    <source>
        <dbReference type="SAM" id="Phobius"/>
    </source>
</evidence>
<organism evidence="3 4">
    <name type="scientific">Orchesella dallaii</name>
    <dbReference type="NCBI Taxonomy" id="48710"/>
    <lineage>
        <taxon>Eukaryota</taxon>
        <taxon>Metazoa</taxon>
        <taxon>Ecdysozoa</taxon>
        <taxon>Arthropoda</taxon>
        <taxon>Hexapoda</taxon>
        <taxon>Collembola</taxon>
        <taxon>Entomobryomorpha</taxon>
        <taxon>Entomobryoidea</taxon>
        <taxon>Orchesellidae</taxon>
        <taxon>Orchesellinae</taxon>
        <taxon>Orchesella</taxon>
    </lineage>
</organism>
<keyword evidence="4" id="KW-1185">Reference proteome</keyword>
<feature type="transmembrane region" description="Helical" evidence="2">
    <location>
        <begin position="365"/>
        <end position="386"/>
    </location>
</feature>
<proteinExistence type="predicted"/>
<feature type="transmembrane region" description="Helical" evidence="2">
    <location>
        <begin position="450"/>
        <end position="473"/>
    </location>
</feature>
<protein>
    <recommendedName>
        <fullName evidence="5">Gustatory receptor</fullName>
    </recommendedName>
</protein>
<feature type="region of interest" description="Disordered" evidence="1">
    <location>
        <begin position="61"/>
        <end position="111"/>
    </location>
</feature>
<comment type="caution">
    <text evidence="3">The sequence shown here is derived from an EMBL/GenBank/DDBJ whole genome shotgun (WGS) entry which is preliminary data.</text>
</comment>
<keyword evidence="2" id="KW-1133">Transmembrane helix</keyword>
<gene>
    <name evidence="3" type="ORF">ODALV1_LOCUS22666</name>
</gene>
<feature type="transmembrane region" description="Helical" evidence="2">
    <location>
        <begin position="297"/>
        <end position="319"/>
    </location>
</feature>
<keyword evidence="2" id="KW-0472">Membrane</keyword>
<name>A0ABP1RIP2_9HEXA</name>
<evidence type="ECO:0008006" key="5">
    <source>
        <dbReference type="Google" id="ProtNLM"/>
    </source>
</evidence>
<evidence type="ECO:0000256" key="1">
    <source>
        <dbReference type="SAM" id="MobiDB-lite"/>
    </source>
</evidence>
<sequence length="480" mass="56247">MQQTGTLKKRKRRNLAKVNGLSTIQYDEADDNYDGITVFIKDNHQANNLSRHETQIRMSSLLQNSKSTHRSNTRVTRDPTFHMEDDEDDDEREIENCWVSPPSSPRSQSGFRATEERPYFLDQTTMARLRQIILLGIFSGTFPWTWNSKKHRVDRWSPGWEKLWNVQWFFVTLQTGILTLFQFYPMYKTVEEHAITHRKIFMLSVNIFVYACAMCFNVNMYFYKEPIRQYINTLFRTNRQFMEKYVVDLEGYKDSGRLVINLSIPSNMSQVMATITRFLVMPFQPWYLFSYIYPKPWYWLIPGALQEFLVIGQFSWGLAVEITRVATRLAHSDTQKRLWKHRTLQVVSNRFNDCMSPVALPMMKLHVLIAIIPCGFVFLRSLNHYFIEEFPSSLSFPIGFINTSTVGFSTMAVSATVFDLAAGFIDSWSRTKHKGFRRILMSCPTLKVKVARFYFITVATTITFFKTVADYIIDCIITFP</sequence>
<keyword evidence="2" id="KW-0812">Transmembrane</keyword>
<feature type="transmembrane region" description="Helical" evidence="2">
    <location>
        <begin position="406"/>
        <end position="429"/>
    </location>
</feature>
<feature type="transmembrane region" description="Helical" evidence="2">
    <location>
        <begin position="166"/>
        <end position="187"/>
    </location>
</feature>
<dbReference type="EMBL" id="CAXLJM020000075">
    <property type="protein sequence ID" value="CAL8128905.1"/>
    <property type="molecule type" value="Genomic_DNA"/>
</dbReference>
<feature type="compositionally biased region" description="Acidic residues" evidence="1">
    <location>
        <begin position="84"/>
        <end position="93"/>
    </location>
</feature>
<feature type="transmembrane region" description="Helical" evidence="2">
    <location>
        <begin position="199"/>
        <end position="222"/>
    </location>
</feature>
<accession>A0ABP1RIP2</accession>